<evidence type="ECO:0000313" key="1">
    <source>
        <dbReference type="EMBL" id="NDK88947.1"/>
    </source>
</evidence>
<comment type="caution">
    <text evidence="1">The sequence shown here is derived from an EMBL/GenBank/DDBJ whole genome shotgun (WGS) entry which is preliminary data.</text>
</comment>
<accession>A0A7K3LN28</accession>
<sequence length="184" mass="20159">MSGPSRHQEAIIIPGADKATTPVSVDAADHRAALRRTRPPHRGVRDLSGRRRRRTLVRLPARAAAATEVFIADAFAISRAMTACPAVIAGALATYRRIGAHRWYRRRSDRPETGFTTTTFVLRPVGDQVWEVGARCGVDGARARPHHRGPAGTRQTPAAVHTGTTCEYTPLGDPVRWITDDARR</sequence>
<dbReference type="Proteomes" id="UP000466307">
    <property type="component" value="Unassembled WGS sequence"/>
</dbReference>
<organism evidence="1 2">
    <name type="scientific">Gordonia desulfuricans</name>
    <dbReference type="NCBI Taxonomy" id="89051"/>
    <lineage>
        <taxon>Bacteria</taxon>
        <taxon>Bacillati</taxon>
        <taxon>Actinomycetota</taxon>
        <taxon>Actinomycetes</taxon>
        <taxon>Mycobacteriales</taxon>
        <taxon>Gordoniaceae</taxon>
        <taxon>Gordonia</taxon>
    </lineage>
</organism>
<keyword evidence="2" id="KW-1185">Reference proteome</keyword>
<protein>
    <submittedName>
        <fullName evidence="1">Uncharacterized protein</fullName>
    </submittedName>
</protein>
<gene>
    <name evidence="1" type="ORF">GYA93_05045</name>
</gene>
<dbReference type="RefSeq" id="WP_157079463.1">
    <property type="nucleotide sequence ID" value="NZ_JAADZU010000010.1"/>
</dbReference>
<reference evidence="1 2" key="1">
    <citation type="submission" date="2020-01" db="EMBL/GenBank/DDBJ databases">
        <title>Investigation of new actinobacteria for the biodesulphurisation of diesel fuel.</title>
        <authorList>
            <person name="Athi Narayanan S.M."/>
        </authorList>
    </citation>
    <scope>NUCLEOTIDE SEQUENCE [LARGE SCALE GENOMIC DNA]</scope>
    <source>
        <strain evidence="1 2">213E</strain>
    </source>
</reference>
<evidence type="ECO:0000313" key="2">
    <source>
        <dbReference type="Proteomes" id="UP000466307"/>
    </source>
</evidence>
<proteinExistence type="predicted"/>
<dbReference type="EMBL" id="JAADZU010000010">
    <property type="protein sequence ID" value="NDK88947.1"/>
    <property type="molecule type" value="Genomic_DNA"/>
</dbReference>
<dbReference type="AlphaFoldDB" id="A0A7K3LN28"/>
<name>A0A7K3LN28_9ACTN</name>